<dbReference type="Gene3D" id="3.40.50.2000">
    <property type="entry name" value="Glycogen Phosphorylase B"/>
    <property type="match status" value="1"/>
</dbReference>
<sequence length="148" mass="16419">MTPMIHLANVLHSNGFSIVIIHTCFNSSDPSKFPNFAFHFIEDVLWKAKDPPSDIFKILHELNASCSDPFRACSSASKAKELVACLILDPFWNFAAAVAEELKLPRIALRTGGILAFILKAALPLLREKGHYPLQGTSDFLLIKEQVV</sequence>
<evidence type="ECO:0000313" key="2">
    <source>
        <dbReference type="EMBL" id="MBA4656161.1"/>
    </source>
</evidence>
<keyword evidence="2" id="KW-0808">Transferase</keyword>
<organism evidence="2">
    <name type="scientific">Opuntia streptacantha</name>
    <name type="common">Prickly pear cactus</name>
    <name type="synonym">Opuntia cardona</name>
    <dbReference type="NCBI Taxonomy" id="393608"/>
    <lineage>
        <taxon>Eukaryota</taxon>
        <taxon>Viridiplantae</taxon>
        <taxon>Streptophyta</taxon>
        <taxon>Embryophyta</taxon>
        <taxon>Tracheophyta</taxon>
        <taxon>Spermatophyta</taxon>
        <taxon>Magnoliopsida</taxon>
        <taxon>eudicotyledons</taxon>
        <taxon>Gunneridae</taxon>
        <taxon>Pentapetalae</taxon>
        <taxon>Caryophyllales</taxon>
        <taxon>Cactineae</taxon>
        <taxon>Cactaceae</taxon>
        <taxon>Opuntioideae</taxon>
        <taxon>Opuntia</taxon>
    </lineage>
</organism>
<reference evidence="2" key="2">
    <citation type="submission" date="2020-07" db="EMBL/GenBank/DDBJ databases">
        <authorList>
            <person name="Vera ALvarez R."/>
            <person name="Arias-Moreno D.M."/>
            <person name="Jimenez-Jacinto V."/>
            <person name="Jimenez-Bremont J.F."/>
            <person name="Swaminathan K."/>
            <person name="Moose S.P."/>
            <person name="Guerrero-Gonzalez M.L."/>
            <person name="Marino-Ramirez L."/>
            <person name="Landsman D."/>
            <person name="Rodriguez-Kessler M."/>
            <person name="Delgado-Sanchez P."/>
        </authorList>
    </citation>
    <scope>NUCLEOTIDE SEQUENCE</scope>
    <source>
        <tissue evidence="2">Cladode</tissue>
    </source>
</reference>
<comment type="similarity">
    <text evidence="1">Belongs to the UDP-glycosyltransferase family.</text>
</comment>
<dbReference type="GO" id="GO:0050139">
    <property type="term" value="F:nicotinate-N-glucosyltransferase activity"/>
    <property type="evidence" value="ECO:0007669"/>
    <property type="project" value="UniProtKB-EC"/>
</dbReference>
<dbReference type="AlphaFoldDB" id="A0A7C9DZQ7"/>
<keyword evidence="2" id="KW-0328">Glycosyltransferase</keyword>
<dbReference type="PANTHER" id="PTHR11926">
    <property type="entry name" value="GLUCOSYL/GLUCURONOSYL TRANSFERASES"/>
    <property type="match status" value="1"/>
</dbReference>
<accession>A0A7C9DZQ7</accession>
<dbReference type="EC" id="2.4.1.196" evidence="2"/>
<name>A0A7C9DZQ7_OPUST</name>
<dbReference type="EMBL" id="GISG01190839">
    <property type="protein sequence ID" value="MBA4656161.1"/>
    <property type="molecule type" value="Transcribed_RNA"/>
</dbReference>
<dbReference type="PANTHER" id="PTHR11926:SF1374">
    <property type="entry name" value="UDP-GLYCOSYLTRANSFERASE 76F1-RELATED"/>
    <property type="match status" value="1"/>
</dbReference>
<protein>
    <submittedName>
        <fullName evidence="2">Nicotinate glucosyltransferase</fullName>
        <ecNumber evidence="2">2.4.1.196</ecNumber>
    </submittedName>
</protein>
<dbReference type="SUPFAM" id="SSF53756">
    <property type="entry name" value="UDP-Glycosyltransferase/glycogen phosphorylase"/>
    <property type="match status" value="1"/>
</dbReference>
<evidence type="ECO:0000256" key="1">
    <source>
        <dbReference type="ARBA" id="ARBA00009995"/>
    </source>
</evidence>
<dbReference type="GO" id="GO:0080043">
    <property type="term" value="F:quercetin 3-O-glucosyltransferase activity"/>
    <property type="evidence" value="ECO:0007669"/>
    <property type="project" value="TreeGrafter"/>
</dbReference>
<reference evidence="2" key="1">
    <citation type="journal article" date="2013" name="J. Plant Res.">
        <title>Effect of fungi and light on seed germination of three Opuntia species from semiarid lands of central Mexico.</title>
        <authorList>
            <person name="Delgado-Sanchez P."/>
            <person name="Jimenez-Bremont J.F."/>
            <person name="Guerrero-Gonzalez Mde L."/>
            <person name="Flores J."/>
        </authorList>
    </citation>
    <scope>NUCLEOTIDE SEQUENCE</scope>
    <source>
        <tissue evidence="2">Cladode</tissue>
    </source>
</reference>
<dbReference type="GO" id="GO:0080044">
    <property type="term" value="F:quercetin 7-O-glucosyltransferase activity"/>
    <property type="evidence" value="ECO:0007669"/>
    <property type="project" value="TreeGrafter"/>
</dbReference>
<proteinExistence type="inferred from homology"/>